<accession>A0A8J2WR22</accession>
<evidence type="ECO:0000313" key="4">
    <source>
        <dbReference type="EMBL" id="CAH0365362.1"/>
    </source>
</evidence>
<dbReference type="InterPro" id="IPR036322">
    <property type="entry name" value="WD40_repeat_dom_sf"/>
</dbReference>
<keyword evidence="2" id="KW-0677">Repeat</keyword>
<feature type="repeat" description="WD" evidence="3">
    <location>
        <begin position="274"/>
        <end position="314"/>
    </location>
</feature>
<dbReference type="GO" id="GO:0120330">
    <property type="term" value="C:rixosome complex"/>
    <property type="evidence" value="ECO:0007669"/>
    <property type="project" value="TreeGrafter"/>
</dbReference>
<dbReference type="Pfam" id="PF00400">
    <property type="entry name" value="WD40"/>
    <property type="match status" value="2"/>
</dbReference>
<dbReference type="PROSITE" id="PS50294">
    <property type="entry name" value="WD_REPEATS_REGION"/>
    <property type="match status" value="1"/>
</dbReference>
<dbReference type="InterPro" id="IPR001680">
    <property type="entry name" value="WD40_rpt"/>
</dbReference>
<feature type="repeat" description="WD" evidence="3">
    <location>
        <begin position="126"/>
        <end position="157"/>
    </location>
</feature>
<dbReference type="AlphaFoldDB" id="A0A8J2WR22"/>
<evidence type="ECO:0000313" key="5">
    <source>
        <dbReference type="Proteomes" id="UP000789595"/>
    </source>
</evidence>
<dbReference type="InterPro" id="IPR015943">
    <property type="entry name" value="WD40/YVTN_repeat-like_dom_sf"/>
</dbReference>
<dbReference type="GO" id="GO:0006261">
    <property type="term" value="P:DNA-templated DNA replication"/>
    <property type="evidence" value="ECO:0007669"/>
    <property type="project" value="TreeGrafter"/>
</dbReference>
<keyword evidence="1 3" id="KW-0853">WD repeat</keyword>
<comment type="caution">
    <text evidence="4">The sequence shown here is derived from an EMBL/GenBank/DDBJ whole genome shotgun (WGS) entry which is preliminary data.</text>
</comment>
<reference evidence="4" key="1">
    <citation type="submission" date="2021-11" db="EMBL/GenBank/DDBJ databases">
        <authorList>
            <consortium name="Genoscope - CEA"/>
            <person name="William W."/>
        </authorList>
    </citation>
    <scope>NUCLEOTIDE SEQUENCE</scope>
</reference>
<keyword evidence="5" id="KW-1185">Reference proteome</keyword>
<name>A0A8J2WR22_9STRA</name>
<dbReference type="Gene3D" id="2.130.10.10">
    <property type="entry name" value="YVTN repeat-like/Quinoprotein amine dehydrogenase"/>
    <property type="match status" value="2"/>
</dbReference>
<proteinExistence type="predicted"/>
<dbReference type="EMBL" id="CAKKNE010000001">
    <property type="protein sequence ID" value="CAH0365362.1"/>
    <property type="molecule type" value="Genomic_DNA"/>
</dbReference>
<evidence type="ECO:0000256" key="1">
    <source>
        <dbReference type="ARBA" id="ARBA00022574"/>
    </source>
</evidence>
<dbReference type="SMART" id="SM00320">
    <property type="entry name" value="WD40"/>
    <property type="match status" value="3"/>
</dbReference>
<sequence>MAETPQQDDDPWRRLQPKRAHVVCATDEALISVDLDGYQPRASLSIPAQPASITANGGLVIASMAKDASIAGGPLGKNAPQLNSRVPEKLSSITVTPDGLWLCGGGAASGRLYLWELWSGRLARRWEGHFRGVTALCVDERGEHVVSGGGDGLVRPWCLSIACDAERCRGPRDAFAPLYDDWSDHTLPVVGIVLQGGRCWSVSSDRTLCGRELYGGRKVFQASLAGAPSCLALDALDSFALVGTAEGPILRVDLDAWAHALTKREEPSLNIATYDGHSQKVVGVVASNETQFVSASQDGTLRVWDVAARREVRRVEVAPGAPPLRSLAPLPSATAPPVASILKRDADEAPDDVPCALLRPRARVSEPASVDAAALRARADAARRDAQRWAAVAEALWEAAPMDDAS</sequence>
<dbReference type="OrthoDB" id="756370at2759"/>
<dbReference type="InterPro" id="IPR045227">
    <property type="entry name" value="WDR18/Ipi3/RID3"/>
</dbReference>
<dbReference type="GO" id="GO:0005656">
    <property type="term" value="C:nuclear pre-replicative complex"/>
    <property type="evidence" value="ECO:0007669"/>
    <property type="project" value="TreeGrafter"/>
</dbReference>
<gene>
    <name evidence="4" type="ORF">PECAL_1P18010</name>
</gene>
<dbReference type="Proteomes" id="UP000789595">
    <property type="component" value="Unassembled WGS sequence"/>
</dbReference>
<evidence type="ECO:0000256" key="3">
    <source>
        <dbReference type="PROSITE-ProRule" id="PRU00221"/>
    </source>
</evidence>
<evidence type="ECO:0000256" key="2">
    <source>
        <dbReference type="ARBA" id="ARBA00022737"/>
    </source>
</evidence>
<organism evidence="4 5">
    <name type="scientific">Pelagomonas calceolata</name>
    <dbReference type="NCBI Taxonomy" id="35677"/>
    <lineage>
        <taxon>Eukaryota</taxon>
        <taxon>Sar</taxon>
        <taxon>Stramenopiles</taxon>
        <taxon>Ochrophyta</taxon>
        <taxon>Pelagophyceae</taxon>
        <taxon>Pelagomonadales</taxon>
        <taxon>Pelagomonadaceae</taxon>
        <taxon>Pelagomonas</taxon>
    </lineage>
</organism>
<protein>
    <submittedName>
        <fullName evidence="4">Uncharacterized protein</fullName>
    </submittedName>
</protein>
<dbReference type="SUPFAM" id="SSF50978">
    <property type="entry name" value="WD40 repeat-like"/>
    <property type="match status" value="1"/>
</dbReference>
<dbReference type="PROSITE" id="PS50082">
    <property type="entry name" value="WD_REPEATS_2"/>
    <property type="match status" value="2"/>
</dbReference>
<dbReference type="GO" id="GO:0006364">
    <property type="term" value="P:rRNA processing"/>
    <property type="evidence" value="ECO:0007669"/>
    <property type="project" value="TreeGrafter"/>
</dbReference>
<dbReference type="PANTHER" id="PTHR18763">
    <property type="entry name" value="WD-REPEAT PROTEIN 18"/>
    <property type="match status" value="1"/>
</dbReference>
<dbReference type="PANTHER" id="PTHR18763:SF0">
    <property type="entry name" value="WD REPEAT-CONTAINING PROTEIN 18"/>
    <property type="match status" value="1"/>
</dbReference>